<dbReference type="Pfam" id="PF03358">
    <property type="entry name" value="FMN_red"/>
    <property type="match status" value="1"/>
</dbReference>
<dbReference type="AlphaFoldDB" id="A0A972NNW8"/>
<dbReference type="GO" id="GO:0010181">
    <property type="term" value="F:FMN binding"/>
    <property type="evidence" value="ECO:0007669"/>
    <property type="project" value="TreeGrafter"/>
</dbReference>
<accession>A0A972NNW8</accession>
<dbReference type="GO" id="GO:0016491">
    <property type="term" value="F:oxidoreductase activity"/>
    <property type="evidence" value="ECO:0007669"/>
    <property type="project" value="InterPro"/>
</dbReference>
<dbReference type="InterPro" id="IPR029039">
    <property type="entry name" value="Flavoprotein-like_sf"/>
</dbReference>
<dbReference type="Gene3D" id="3.40.50.360">
    <property type="match status" value="1"/>
</dbReference>
<dbReference type="EMBL" id="WOEZ01000044">
    <property type="protein sequence ID" value="NPT54995.1"/>
    <property type="molecule type" value="Genomic_DNA"/>
</dbReference>
<dbReference type="GO" id="GO:0005829">
    <property type="term" value="C:cytosol"/>
    <property type="evidence" value="ECO:0007669"/>
    <property type="project" value="TreeGrafter"/>
</dbReference>
<sequence>MTMKILAFAGSTRSNSLNQKLLDIAALGAIESGAQVTHIHLGDYPLPFYDGDLEGKSGLPEKAAALQDLVAESDALLIASPDYNGGYSAVLKNALDWTGRPNGDGHSGLAHFANKAAAVVSASPGPLGGSRGQLAIRGVLDKLGMLVIPQSFSLGLAHEAFDKTHRLRDARADAMVRAVGAALAETVRKLKG</sequence>
<dbReference type="PANTHER" id="PTHR30543">
    <property type="entry name" value="CHROMATE REDUCTASE"/>
    <property type="match status" value="1"/>
</dbReference>
<dbReference type="InterPro" id="IPR005025">
    <property type="entry name" value="FMN_Rdtase-like_dom"/>
</dbReference>
<gene>
    <name evidence="2" type="ORF">GNZ13_10305</name>
</gene>
<evidence type="ECO:0000313" key="2">
    <source>
        <dbReference type="EMBL" id="NPT54995.1"/>
    </source>
</evidence>
<name>A0A972NNW8_9BURK</name>
<keyword evidence="3" id="KW-1185">Reference proteome</keyword>
<evidence type="ECO:0000313" key="3">
    <source>
        <dbReference type="Proteomes" id="UP000655523"/>
    </source>
</evidence>
<feature type="domain" description="NADPH-dependent FMN reductase-like" evidence="1">
    <location>
        <begin position="3"/>
        <end position="158"/>
    </location>
</feature>
<dbReference type="Proteomes" id="UP000655523">
    <property type="component" value="Unassembled WGS sequence"/>
</dbReference>
<organism evidence="2 3">
    <name type="scientific">Paraburkholderia elongata</name>
    <dbReference type="NCBI Taxonomy" id="2675747"/>
    <lineage>
        <taxon>Bacteria</taxon>
        <taxon>Pseudomonadati</taxon>
        <taxon>Pseudomonadota</taxon>
        <taxon>Betaproteobacteria</taxon>
        <taxon>Burkholderiales</taxon>
        <taxon>Burkholderiaceae</taxon>
        <taxon>Paraburkholderia</taxon>
    </lineage>
</organism>
<dbReference type="PANTHER" id="PTHR30543:SF21">
    <property type="entry name" value="NAD(P)H-DEPENDENT FMN REDUCTASE LOT6"/>
    <property type="match status" value="1"/>
</dbReference>
<proteinExistence type="predicted"/>
<protein>
    <submittedName>
        <fullName evidence="2">FMN reductase</fullName>
    </submittedName>
</protein>
<comment type="caution">
    <text evidence="2">The sequence shown here is derived from an EMBL/GenBank/DDBJ whole genome shotgun (WGS) entry which is preliminary data.</text>
</comment>
<dbReference type="SUPFAM" id="SSF52218">
    <property type="entry name" value="Flavoproteins"/>
    <property type="match status" value="1"/>
</dbReference>
<evidence type="ECO:0000259" key="1">
    <source>
        <dbReference type="Pfam" id="PF03358"/>
    </source>
</evidence>
<dbReference type="InterPro" id="IPR050712">
    <property type="entry name" value="NAD(P)H-dep_reductase"/>
</dbReference>
<reference evidence="2 3" key="1">
    <citation type="submission" date="2019-11" db="EMBL/GenBank/DDBJ databases">
        <title>Metabolism of dissolved organic matter in forest soils.</title>
        <authorList>
            <person name="Cyle K.T."/>
            <person name="Wilhelm R.C."/>
            <person name="Martinez C.E."/>
        </authorList>
    </citation>
    <scope>NUCLEOTIDE SEQUENCE [LARGE SCALE GENOMIC DNA]</scope>
    <source>
        <strain evidence="2 3">5N</strain>
    </source>
</reference>